<keyword evidence="3" id="KW-1185">Reference proteome</keyword>
<reference evidence="2 3" key="1">
    <citation type="submission" date="2024-01" db="EMBL/GenBank/DDBJ databases">
        <title>Genome assemblies of Stephania.</title>
        <authorList>
            <person name="Yang L."/>
        </authorList>
    </citation>
    <scope>NUCLEOTIDE SEQUENCE [LARGE SCALE GENOMIC DNA]</scope>
    <source>
        <strain evidence="2">QJT</strain>
        <tissue evidence="2">Leaf</tissue>
    </source>
</reference>
<name>A0AAP0HZ75_9MAGN</name>
<evidence type="ECO:0000313" key="2">
    <source>
        <dbReference type="EMBL" id="KAK9103422.1"/>
    </source>
</evidence>
<dbReference type="AlphaFoldDB" id="A0AAP0HZ75"/>
<evidence type="ECO:0000313" key="3">
    <source>
        <dbReference type="Proteomes" id="UP001417504"/>
    </source>
</evidence>
<dbReference type="Proteomes" id="UP001417504">
    <property type="component" value="Unassembled WGS sequence"/>
</dbReference>
<sequence length="151" mass="16390">MLRRTVKHSYVDGEVSGSPPGYGVDGSVASVGGFGETSIIEKKTNNTQHLTTTAVMNHSGSRETQARVWRDLRYPSSHGGPTNSATELCNSGENNKTSTHMIKLNMDNNTICIANQRCSRDVGTLVDYPRPPLITVSHYSGGRNPNQRGQT</sequence>
<proteinExistence type="predicted"/>
<comment type="caution">
    <text evidence="2">The sequence shown here is derived from an EMBL/GenBank/DDBJ whole genome shotgun (WGS) entry which is preliminary data.</text>
</comment>
<protein>
    <submittedName>
        <fullName evidence="2">Uncharacterized protein</fullName>
    </submittedName>
</protein>
<dbReference type="EMBL" id="JBBNAE010000008">
    <property type="protein sequence ID" value="KAK9103422.1"/>
    <property type="molecule type" value="Genomic_DNA"/>
</dbReference>
<accession>A0AAP0HZ75</accession>
<feature type="region of interest" description="Disordered" evidence="1">
    <location>
        <begin position="1"/>
        <end position="22"/>
    </location>
</feature>
<gene>
    <name evidence="2" type="ORF">Sjap_020676</name>
</gene>
<organism evidence="2 3">
    <name type="scientific">Stephania japonica</name>
    <dbReference type="NCBI Taxonomy" id="461633"/>
    <lineage>
        <taxon>Eukaryota</taxon>
        <taxon>Viridiplantae</taxon>
        <taxon>Streptophyta</taxon>
        <taxon>Embryophyta</taxon>
        <taxon>Tracheophyta</taxon>
        <taxon>Spermatophyta</taxon>
        <taxon>Magnoliopsida</taxon>
        <taxon>Ranunculales</taxon>
        <taxon>Menispermaceae</taxon>
        <taxon>Menispermoideae</taxon>
        <taxon>Cissampelideae</taxon>
        <taxon>Stephania</taxon>
    </lineage>
</organism>
<evidence type="ECO:0000256" key="1">
    <source>
        <dbReference type="SAM" id="MobiDB-lite"/>
    </source>
</evidence>